<sequence>MQLEEGVVLEIVAEGKRARVRVGRHEECTGCGACGAAHHAVADVRSNSFCLKPGMRVRFALPDHSVVLGAFIVFIVPLALTALGGFACWLAVPSDFAAVCGAVCGALFGILLVRLFDRRVQEQQPYVVEIIRN</sequence>
<keyword evidence="3" id="KW-1185">Reference proteome</keyword>
<dbReference type="Pfam" id="PF04246">
    <property type="entry name" value="RseC_MucC"/>
    <property type="match status" value="1"/>
</dbReference>
<gene>
    <name evidence="2" type="ORF">HF878_09710</name>
</gene>
<organism evidence="2 3">
    <name type="scientific">Selenomonas bovis</name>
    <dbReference type="NCBI Taxonomy" id="416586"/>
    <lineage>
        <taxon>Bacteria</taxon>
        <taxon>Bacillati</taxon>
        <taxon>Bacillota</taxon>
        <taxon>Negativicutes</taxon>
        <taxon>Selenomonadales</taxon>
        <taxon>Selenomonadaceae</taxon>
        <taxon>Selenomonas</taxon>
    </lineage>
</organism>
<evidence type="ECO:0000313" key="2">
    <source>
        <dbReference type="EMBL" id="NMD99724.1"/>
    </source>
</evidence>
<dbReference type="AlphaFoldDB" id="A0A848BCC3"/>
<evidence type="ECO:0000313" key="3">
    <source>
        <dbReference type="Proteomes" id="UP000543804"/>
    </source>
</evidence>
<reference evidence="2 3" key="1">
    <citation type="submission" date="2020-04" db="EMBL/GenBank/DDBJ databases">
        <authorList>
            <person name="Hitch T.C.A."/>
            <person name="Wylensek D."/>
            <person name="Clavel T."/>
        </authorList>
    </citation>
    <scope>NUCLEOTIDE SEQUENCE [LARGE SCALE GENOMIC DNA]</scope>
    <source>
        <strain evidence="2 3">PG-130-P53-12</strain>
    </source>
</reference>
<keyword evidence="1" id="KW-0472">Membrane</keyword>
<proteinExistence type="predicted"/>
<dbReference type="Proteomes" id="UP000543804">
    <property type="component" value="Unassembled WGS sequence"/>
</dbReference>
<feature type="transmembrane region" description="Helical" evidence="1">
    <location>
        <begin position="96"/>
        <end position="116"/>
    </location>
</feature>
<feature type="transmembrane region" description="Helical" evidence="1">
    <location>
        <begin position="66"/>
        <end position="90"/>
    </location>
</feature>
<keyword evidence="1" id="KW-1133">Transmembrane helix</keyword>
<dbReference type="RefSeq" id="WP_170077955.1">
    <property type="nucleotide sequence ID" value="NZ_JABAFA010000051.1"/>
</dbReference>
<name>A0A848BCC3_9FIRM</name>
<evidence type="ECO:0000256" key="1">
    <source>
        <dbReference type="SAM" id="Phobius"/>
    </source>
</evidence>
<keyword evidence="1" id="KW-0812">Transmembrane</keyword>
<protein>
    <submittedName>
        <fullName evidence="2">SoxR reducing system RseC family protein</fullName>
    </submittedName>
</protein>
<dbReference type="EMBL" id="JABAFA010000051">
    <property type="protein sequence ID" value="NMD99724.1"/>
    <property type="molecule type" value="Genomic_DNA"/>
</dbReference>
<comment type="caution">
    <text evidence="2">The sequence shown here is derived from an EMBL/GenBank/DDBJ whole genome shotgun (WGS) entry which is preliminary data.</text>
</comment>
<accession>A0A848BCC3</accession>